<organism evidence="1 2">
    <name type="scientific">Larinioides sclopetarius</name>
    <dbReference type="NCBI Taxonomy" id="280406"/>
    <lineage>
        <taxon>Eukaryota</taxon>
        <taxon>Metazoa</taxon>
        <taxon>Ecdysozoa</taxon>
        <taxon>Arthropoda</taxon>
        <taxon>Chelicerata</taxon>
        <taxon>Arachnida</taxon>
        <taxon>Araneae</taxon>
        <taxon>Araneomorphae</taxon>
        <taxon>Entelegynae</taxon>
        <taxon>Araneoidea</taxon>
        <taxon>Araneidae</taxon>
        <taxon>Larinioides</taxon>
    </lineage>
</organism>
<sequence>MGKLKVEKENYSNVLLSLHISDNCIKDLWSLDVLGIKKPCEKKTRIEMEEAARDHFARNVSRNEEGRYIKDKENWGTFVNNRVQEIRRLTNSEDWKHIAGILNPSDLPSRRCDSEELTKSLWWEGPSWFKKPREEWPLSEPCPEFEITNSKRIYWPLAKVKTVIPVLNGTLSGEESIDLYKRNSKGKNKEVIMRVIRMTCFPPRKSNKHSQVNQLTRKLLNELIKEMWKKNARNDAISVKYCAYVSHAFEQLSNKKLESEVDNIFGTFQAGYFTAECKI</sequence>
<dbReference type="PANTHER" id="PTHR22955">
    <property type="entry name" value="RETROTRANSPOSON"/>
    <property type="match status" value="1"/>
</dbReference>
<evidence type="ECO:0000313" key="2">
    <source>
        <dbReference type="Proteomes" id="UP001497382"/>
    </source>
</evidence>
<comment type="caution">
    <text evidence="1">The sequence shown here is derived from an EMBL/GenBank/DDBJ whole genome shotgun (WGS) entry which is preliminary data.</text>
</comment>
<dbReference type="Proteomes" id="UP001497382">
    <property type="component" value="Unassembled WGS sequence"/>
</dbReference>
<gene>
    <name evidence="1" type="ORF">LARSCL_LOCUS12481</name>
</gene>
<accession>A0AAV2AHX8</accession>
<evidence type="ECO:0000313" key="1">
    <source>
        <dbReference type="EMBL" id="CAL1283251.1"/>
    </source>
</evidence>
<evidence type="ECO:0008006" key="3">
    <source>
        <dbReference type="Google" id="ProtNLM"/>
    </source>
</evidence>
<dbReference type="PANTHER" id="PTHR22955:SF77">
    <property type="entry name" value="ASPARTIC PUTATIVE DOMAIN-CONTAINING PROTEIN-RELATED"/>
    <property type="match status" value="1"/>
</dbReference>
<dbReference type="AlphaFoldDB" id="A0AAV2AHX8"/>
<name>A0AAV2AHX8_9ARAC</name>
<reference evidence="1 2" key="1">
    <citation type="submission" date="2024-04" db="EMBL/GenBank/DDBJ databases">
        <authorList>
            <person name="Rising A."/>
            <person name="Reimegard J."/>
            <person name="Sonavane S."/>
            <person name="Akerstrom W."/>
            <person name="Nylinder S."/>
            <person name="Hedman E."/>
            <person name="Kallberg Y."/>
        </authorList>
    </citation>
    <scope>NUCLEOTIDE SEQUENCE [LARGE SCALE GENOMIC DNA]</scope>
</reference>
<protein>
    <recommendedName>
        <fullName evidence="3">DUF5641 domain-containing protein</fullName>
    </recommendedName>
</protein>
<keyword evidence="2" id="KW-1185">Reference proteome</keyword>
<dbReference type="EMBL" id="CAXIEN010000165">
    <property type="protein sequence ID" value="CAL1283251.1"/>
    <property type="molecule type" value="Genomic_DNA"/>
</dbReference>
<proteinExistence type="predicted"/>